<organism evidence="9 10">
    <name type="scientific">Paractinoplanes bogorensis</name>
    <dbReference type="NCBI Taxonomy" id="1610840"/>
    <lineage>
        <taxon>Bacteria</taxon>
        <taxon>Bacillati</taxon>
        <taxon>Actinomycetota</taxon>
        <taxon>Actinomycetes</taxon>
        <taxon>Micromonosporales</taxon>
        <taxon>Micromonosporaceae</taxon>
        <taxon>Paractinoplanes</taxon>
    </lineage>
</organism>
<dbReference type="RefSeq" id="WP_215785753.1">
    <property type="nucleotide sequence ID" value="NZ_JAHKKG010000003.1"/>
</dbReference>
<dbReference type="SUPFAM" id="SSF53822">
    <property type="entry name" value="Periplasmic binding protein-like I"/>
    <property type="match status" value="1"/>
</dbReference>
<comment type="subcellular location">
    <subcellularLocation>
        <location evidence="1">Cell membrane</location>
        <topology evidence="1">Lipid-anchor</topology>
    </subcellularLocation>
</comment>
<accession>A0ABS5YJX0</accession>
<protein>
    <submittedName>
        <fullName evidence="9">BMP family ABC transporter substrate-binding protein</fullName>
    </submittedName>
</protein>
<evidence type="ECO:0000256" key="5">
    <source>
        <dbReference type="ARBA" id="ARBA00023136"/>
    </source>
</evidence>
<dbReference type="CDD" id="cd19964">
    <property type="entry name" value="PBP1_BMP-like"/>
    <property type="match status" value="1"/>
</dbReference>
<keyword evidence="3" id="KW-1003">Cell membrane</keyword>
<dbReference type="PANTHER" id="PTHR34296:SF2">
    <property type="entry name" value="ABC TRANSPORTER GUANOSINE-BINDING PROTEIN NUPN"/>
    <property type="match status" value="1"/>
</dbReference>
<comment type="caution">
    <text evidence="9">The sequence shown here is derived from an EMBL/GenBank/DDBJ whole genome shotgun (WGS) entry which is preliminary data.</text>
</comment>
<evidence type="ECO:0000256" key="3">
    <source>
        <dbReference type="ARBA" id="ARBA00022475"/>
    </source>
</evidence>
<dbReference type="InterPro" id="IPR003760">
    <property type="entry name" value="PnrA-like"/>
</dbReference>
<evidence type="ECO:0000256" key="2">
    <source>
        <dbReference type="ARBA" id="ARBA00008610"/>
    </source>
</evidence>
<gene>
    <name evidence="9" type="ORF">KOI35_09670</name>
</gene>
<evidence type="ECO:0000259" key="8">
    <source>
        <dbReference type="Pfam" id="PF02608"/>
    </source>
</evidence>
<reference evidence="9 10" key="1">
    <citation type="submission" date="2021-06" db="EMBL/GenBank/DDBJ databases">
        <title>Actinoplanes lichenicola sp. nov., and Actinoplanes ovalisporus sp. nov., isolated from lichen in Thailand.</title>
        <authorList>
            <person name="Saeng-In P."/>
            <person name="Kanchanasin P."/>
            <person name="Yuki M."/>
            <person name="Kudo T."/>
            <person name="Ohkuma M."/>
            <person name="Phongsopitanun W."/>
            <person name="Tanasupawat S."/>
        </authorList>
    </citation>
    <scope>NUCLEOTIDE SEQUENCE [LARGE SCALE GENOMIC DNA]</scope>
    <source>
        <strain evidence="9 10">NBRC 110975</strain>
    </source>
</reference>
<evidence type="ECO:0000313" key="10">
    <source>
        <dbReference type="Proteomes" id="UP001519654"/>
    </source>
</evidence>
<keyword evidence="4 7" id="KW-0732">Signal</keyword>
<dbReference type="Proteomes" id="UP001519654">
    <property type="component" value="Unassembled WGS sequence"/>
</dbReference>
<feature type="chain" id="PRO_5046189517" evidence="7">
    <location>
        <begin position="26"/>
        <end position="336"/>
    </location>
</feature>
<evidence type="ECO:0000256" key="4">
    <source>
        <dbReference type="ARBA" id="ARBA00022729"/>
    </source>
</evidence>
<dbReference type="EMBL" id="JAHKKG010000003">
    <property type="protein sequence ID" value="MBU2663775.1"/>
    <property type="molecule type" value="Genomic_DNA"/>
</dbReference>
<comment type="similarity">
    <text evidence="2">Belongs to the BMP lipoprotein family.</text>
</comment>
<keyword evidence="5" id="KW-0472">Membrane</keyword>
<dbReference type="Pfam" id="PF02608">
    <property type="entry name" value="Bmp"/>
    <property type="match status" value="1"/>
</dbReference>
<name>A0ABS5YJX0_9ACTN</name>
<keyword evidence="6" id="KW-0449">Lipoprotein</keyword>
<dbReference type="PANTHER" id="PTHR34296">
    <property type="entry name" value="TRANSCRIPTIONAL ACTIVATOR PROTEIN MED"/>
    <property type="match status" value="1"/>
</dbReference>
<proteinExistence type="inferred from homology"/>
<feature type="domain" description="ABC transporter substrate-binding protein PnrA-like" evidence="8">
    <location>
        <begin position="47"/>
        <end position="304"/>
    </location>
</feature>
<sequence length="336" mass="34363">MRINGSRAAVASLATAALLALSACGGESLNTSASSADSSAAAGGKSVLISSQPEGDAFGDLVFSGLQKLNGETGIEVKQIAGVQPSAYEQQVRAAVQQGYNPVVVLWDDLANVVTSLAPSFPDTNFMIVDSYIDPKLANVETVVIDPTQAAYLAGIYAGNATKTGTIGFVGGAEQPVIEKYRCGYLAGAEAAKPGVKLLTSYSGSFTDPTKGQQVANSQISQGADVLMHAANKSGLGVLQAAAAAKKTGIGVDFWQGDVAAGSVPWSALKDAGTGTYTAAKNATSGNFKSGIFTWGAQEGAELFDQRDLDGLPADLKPKMQTAIDDLKAGKITLNC</sequence>
<feature type="signal peptide" evidence="7">
    <location>
        <begin position="1"/>
        <end position="25"/>
    </location>
</feature>
<evidence type="ECO:0000256" key="6">
    <source>
        <dbReference type="ARBA" id="ARBA00023288"/>
    </source>
</evidence>
<evidence type="ECO:0000256" key="1">
    <source>
        <dbReference type="ARBA" id="ARBA00004193"/>
    </source>
</evidence>
<dbReference type="PROSITE" id="PS51257">
    <property type="entry name" value="PROKAR_LIPOPROTEIN"/>
    <property type="match status" value="1"/>
</dbReference>
<dbReference type="InterPro" id="IPR050957">
    <property type="entry name" value="BMP_lipoprotein"/>
</dbReference>
<dbReference type="Gene3D" id="3.40.50.2300">
    <property type="match status" value="2"/>
</dbReference>
<evidence type="ECO:0000313" key="9">
    <source>
        <dbReference type="EMBL" id="MBU2663775.1"/>
    </source>
</evidence>
<keyword evidence="10" id="KW-1185">Reference proteome</keyword>
<evidence type="ECO:0000256" key="7">
    <source>
        <dbReference type="SAM" id="SignalP"/>
    </source>
</evidence>
<dbReference type="InterPro" id="IPR028082">
    <property type="entry name" value="Peripla_BP_I"/>
</dbReference>